<accession>A0A4Q0Q8S4</accession>
<dbReference type="EMBL" id="RKMK01000060">
    <property type="protein sequence ID" value="RXG85263.1"/>
    <property type="molecule type" value="Genomic_DNA"/>
</dbReference>
<organism evidence="1 2">
    <name type="scientific">Bradyrhizobium zhanjiangense</name>
    <dbReference type="NCBI Taxonomy" id="1325107"/>
    <lineage>
        <taxon>Bacteria</taxon>
        <taxon>Pseudomonadati</taxon>
        <taxon>Pseudomonadota</taxon>
        <taxon>Alphaproteobacteria</taxon>
        <taxon>Hyphomicrobiales</taxon>
        <taxon>Nitrobacteraceae</taxon>
        <taxon>Bradyrhizobium</taxon>
    </lineage>
</organism>
<reference evidence="1 2" key="1">
    <citation type="submission" date="2018-11" db="EMBL/GenBank/DDBJ databases">
        <title>Bradyrhizobium sp. nov., isolated from effective nodules of peanut in China.</title>
        <authorList>
            <person name="Li Y."/>
        </authorList>
    </citation>
    <scope>NUCLEOTIDE SEQUENCE [LARGE SCALE GENOMIC DNA]</scope>
    <source>
        <strain evidence="1 2">CCBAU 51770</strain>
    </source>
</reference>
<dbReference type="AlphaFoldDB" id="A0A4Q0Q8S4"/>
<comment type="caution">
    <text evidence="1">The sequence shown here is derived from an EMBL/GenBank/DDBJ whole genome shotgun (WGS) entry which is preliminary data.</text>
</comment>
<protein>
    <submittedName>
        <fullName evidence="1">Uncharacterized protein</fullName>
    </submittedName>
</protein>
<gene>
    <name evidence="1" type="ORF">EAS61_36785</name>
</gene>
<sequence>MVITDTGERQIWLAATERDKAVDCVLDAVPEGGALGAVQRELDRGGFEHEAREVRQPQLS</sequence>
<dbReference type="Proteomes" id="UP000290174">
    <property type="component" value="Unassembled WGS sequence"/>
</dbReference>
<proteinExistence type="predicted"/>
<evidence type="ECO:0000313" key="1">
    <source>
        <dbReference type="EMBL" id="RXG85263.1"/>
    </source>
</evidence>
<name>A0A4Q0Q8S4_9BRAD</name>
<evidence type="ECO:0000313" key="2">
    <source>
        <dbReference type="Proteomes" id="UP000290174"/>
    </source>
</evidence>